<reference evidence="2" key="1">
    <citation type="submission" date="2020-11" db="EMBL/GenBank/DDBJ databases">
        <title>Carbohydrate-dependent, anaerobic sulfur respiration: A novel catabolism in halophilic archaea.</title>
        <authorList>
            <person name="Sorokin D.Y."/>
            <person name="Messina E."/>
            <person name="Smedile F."/>
            <person name="La Cono V."/>
            <person name="Hallsworth J.E."/>
            <person name="Yakimov M.M."/>
        </authorList>
    </citation>
    <scope>NUCLEOTIDE SEQUENCE</scope>
    <source>
        <strain evidence="2">AArc-S</strain>
    </source>
</reference>
<dbReference type="AlphaFoldDB" id="A0A897MPP7"/>
<proteinExistence type="predicted"/>
<name>A0A897MPP7_9EURY</name>
<feature type="compositionally biased region" description="Basic and acidic residues" evidence="1">
    <location>
        <begin position="107"/>
        <end position="131"/>
    </location>
</feature>
<dbReference type="Proteomes" id="UP000663586">
    <property type="component" value="Chromosome"/>
</dbReference>
<keyword evidence="3" id="KW-1185">Reference proteome</keyword>
<evidence type="ECO:0000313" key="2">
    <source>
        <dbReference type="EMBL" id="QSG02537.1"/>
    </source>
</evidence>
<dbReference type="RefSeq" id="WP_238479683.1">
    <property type="nucleotide sequence ID" value="NZ_CP064786.1"/>
</dbReference>
<feature type="region of interest" description="Disordered" evidence="1">
    <location>
        <begin position="95"/>
        <end position="131"/>
    </location>
</feature>
<gene>
    <name evidence="2" type="ORF">AArcS_1320</name>
</gene>
<sequence length="131" mass="15081">MPSEQSGKSTNGTYRIENARLVGREYNLRLSYTVEFDLNLLAGPEDWQALDEAEQRSPVLHSEPTDWDLVHHEVDAVREIYEDDPEAGEIVDWIDEPSAPSESTFWDDSKHFNDRYSDPGTEQPERGDRDV</sequence>
<dbReference type="KEGG" id="hara:AArcS_1320"/>
<evidence type="ECO:0000256" key="1">
    <source>
        <dbReference type="SAM" id="MobiDB-lite"/>
    </source>
</evidence>
<dbReference type="GeneID" id="70684702"/>
<accession>A0A897MPP7</accession>
<organism evidence="2 3">
    <name type="scientific">Natranaeroarchaeum sulfidigenes</name>
    <dbReference type="NCBI Taxonomy" id="2784880"/>
    <lineage>
        <taxon>Archaea</taxon>
        <taxon>Methanobacteriati</taxon>
        <taxon>Methanobacteriota</taxon>
        <taxon>Stenosarchaea group</taxon>
        <taxon>Halobacteria</taxon>
        <taxon>Halobacteriales</taxon>
        <taxon>Natronoarchaeaceae</taxon>
        <taxon>Natranaeroarchaeum</taxon>
    </lineage>
</organism>
<protein>
    <submittedName>
        <fullName evidence="2">Uncharacterized protein</fullName>
    </submittedName>
</protein>
<dbReference type="EMBL" id="CP064786">
    <property type="protein sequence ID" value="QSG02537.1"/>
    <property type="molecule type" value="Genomic_DNA"/>
</dbReference>
<evidence type="ECO:0000313" key="3">
    <source>
        <dbReference type="Proteomes" id="UP000663586"/>
    </source>
</evidence>